<gene>
    <name evidence="3" type="ORF">GGR39_000189</name>
</gene>
<dbReference type="EMBL" id="JACIDY010000001">
    <property type="protein sequence ID" value="MBB3938560.1"/>
    <property type="molecule type" value="Genomic_DNA"/>
</dbReference>
<protein>
    <submittedName>
        <fullName evidence="3">Flagellar biosynthetic protein FlhB</fullName>
    </submittedName>
</protein>
<dbReference type="AlphaFoldDB" id="A0A7W6C172"/>
<comment type="caution">
    <text evidence="3">The sequence shown here is derived from an EMBL/GenBank/DDBJ whole genome shotgun (WGS) entry which is preliminary data.</text>
</comment>
<keyword evidence="3" id="KW-0282">Flagellum</keyword>
<evidence type="ECO:0000256" key="1">
    <source>
        <dbReference type="ARBA" id="ARBA00010690"/>
    </source>
</evidence>
<keyword evidence="2" id="KW-0472">Membrane</keyword>
<dbReference type="Gene3D" id="3.40.1690.10">
    <property type="entry name" value="secretion proteins EscU"/>
    <property type="match status" value="1"/>
</dbReference>
<dbReference type="GO" id="GO:0005886">
    <property type="term" value="C:plasma membrane"/>
    <property type="evidence" value="ECO:0007669"/>
    <property type="project" value="TreeGrafter"/>
</dbReference>
<keyword evidence="2" id="KW-1133">Transmembrane helix</keyword>
<reference evidence="3 4" key="1">
    <citation type="submission" date="2020-08" db="EMBL/GenBank/DDBJ databases">
        <title>Genomic Encyclopedia of Type Strains, Phase IV (KMG-IV): sequencing the most valuable type-strain genomes for metagenomic binning, comparative biology and taxonomic classification.</title>
        <authorList>
            <person name="Goeker M."/>
        </authorList>
    </citation>
    <scope>NUCLEOTIDE SEQUENCE [LARGE SCALE GENOMIC DNA]</scope>
    <source>
        <strain evidence="3 4">DSM 27568</strain>
    </source>
</reference>
<keyword evidence="3" id="KW-0966">Cell projection</keyword>
<evidence type="ECO:0000313" key="3">
    <source>
        <dbReference type="EMBL" id="MBB3938560.1"/>
    </source>
</evidence>
<keyword evidence="3" id="KW-0969">Cilium</keyword>
<sequence>MSEDAGEKTFAPSAKRLRDAAQKGDVLRSRELATAGATLVAAAWLMMAGPWVLGLLAEAVRSGFTWDRASLENFSPGQLLINTTLAVLPPIAVLGVAVIIVSVASQLGPGGEGRWIGGNLAPKASRINPMSGLKRMFGANGWIEMGKGLAKVALLGTIAYSWGKSNIPQLSRLGRGDMVEQLAYGWHQIVMLLFVLSGGLVVIAFIDFPVQWVRRNFRLKMSMQEMRDEHKEAEGAPEKKAAQKERQRKIAMGGLIPAVKDAQFILTNPTHFSVALSYDPDKASAPIVLAKGRGDKALAMRELAAEYQVPVLEYPALARSVYYTTRERQVIREELYVAVAAILAFVFALKRGEHPARPDVNVPLTLRFDTDGRLDPSITA</sequence>
<name>A0A7W6C172_9SPHN</name>
<feature type="transmembrane region" description="Helical" evidence="2">
    <location>
        <begin position="79"/>
        <end position="104"/>
    </location>
</feature>
<dbReference type="InterPro" id="IPR006135">
    <property type="entry name" value="T3SS_substrate_exporter"/>
</dbReference>
<dbReference type="SUPFAM" id="SSF160544">
    <property type="entry name" value="EscU C-terminal domain-like"/>
    <property type="match status" value="1"/>
</dbReference>
<dbReference type="PRINTS" id="PR00950">
    <property type="entry name" value="TYPE3IMSPROT"/>
</dbReference>
<evidence type="ECO:0000313" key="4">
    <source>
        <dbReference type="Proteomes" id="UP000561459"/>
    </source>
</evidence>
<dbReference type="GO" id="GO:0009306">
    <property type="term" value="P:protein secretion"/>
    <property type="evidence" value="ECO:0007669"/>
    <property type="project" value="InterPro"/>
</dbReference>
<dbReference type="Pfam" id="PF01312">
    <property type="entry name" value="Bac_export_2"/>
    <property type="match status" value="1"/>
</dbReference>
<dbReference type="PANTHER" id="PTHR30531:SF12">
    <property type="entry name" value="FLAGELLAR BIOSYNTHETIC PROTEIN FLHB"/>
    <property type="match status" value="1"/>
</dbReference>
<feature type="transmembrane region" description="Helical" evidence="2">
    <location>
        <begin position="32"/>
        <end position="58"/>
    </location>
</feature>
<keyword evidence="4" id="KW-1185">Reference proteome</keyword>
<evidence type="ECO:0000256" key="2">
    <source>
        <dbReference type="SAM" id="Phobius"/>
    </source>
</evidence>
<comment type="similarity">
    <text evidence="1">Belongs to the type III secretion exporter family.</text>
</comment>
<accession>A0A7W6C172</accession>
<dbReference type="PANTHER" id="PTHR30531">
    <property type="entry name" value="FLAGELLAR BIOSYNTHETIC PROTEIN FLHB"/>
    <property type="match status" value="1"/>
</dbReference>
<dbReference type="InterPro" id="IPR029025">
    <property type="entry name" value="T3SS_substrate_exporter_C"/>
</dbReference>
<dbReference type="RefSeq" id="WP_183615490.1">
    <property type="nucleotide sequence ID" value="NZ_JACIDY010000001.1"/>
</dbReference>
<organism evidence="3 4">
    <name type="scientific">Novosphingobium fluoreni</name>
    <dbReference type="NCBI Taxonomy" id="1391222"/>
    <lineage>
        <taxon>Bacteria</taxon>
        <taxon>Pseudomonadati</taxon>
        <taxon>Pseudomonadota</taxon>
        <taxon>Alphaproteobacteria</taxon>
        <taxon>Sphingomonadales</taxon>
        <taxon>Sphingomonadaceae</taxon>
        <taxon>Novosphingobium</taxon>
    </lineage>
</organism>
<proteinExistence type="inferred from homology"/>
<keyword evidence="2" id="KW-0812">Transmembrane</keyword>
<dbReference type="Proteomes" id="UP000561459">
    <property type="component" value="Unassembled WGS sequence"/>
</dbReference>
<feature type="transmembrane region" description="Helical" evidence="2">
    <location>
        <begin position="189"/>
        <end position="213"/>
    </location>
</feature>